<keyword evidence="3" id="KW-1185">Reference proteome</keyword>
<reference evidence="2 3" key="1">
    <citation type="submission" date="2023-11" db="EMBL/GenBank/DDBJ databases">
        <title>Halocaridina rubra genome assembly.</title>
        <authorList>
            <person name="Smith C."/>
        </authorList>
    </citation>
    <scope>NUCLEOTIDE SEQUENCE [LARGE SCALE GENOMIC DNA]</scope>
    <source>
        <strain evidence="2">EP-1</strain>
        <tissue evidence="2">Whole</tissue>
    </source>
</reference>
<dbReference type="EMBL" id="JAXCGZ010007563">
    <property type="protein sequence ID" value="KAK7079208.1"/>
    <property type="molecule type" value="Genomic_DNA"/>
</dbReference>
<evidence type="ECO:0008006" key="4">
    <source>
        <dbReference type="Google" id="ProtNLM"/>
    </source>
</evidence>
<gene>
    <name evidence="2" type="ORF">SK128_003944</name>
</gene>
<dbReference type="SUPFAM" id="SSF56436">
    <property type="entry name" value="C-type lectin-like"/>
    <property type="match status" value="1"/>
</dbReference>
<dbReference type="InterPro" id="IPR016187">
    <property type="entry name" value="CTDL_fold"/>
</dbReference>
<protein>
    <recommendedName>
        <fullName evidence="4">C-type lectin domain-containing protein</fullName>
    </recommendedName>
</protein>
<evidence type="ECO:0000256" key="1">
    <source>
        <dbReference type="SAM" id="MobiDB-lite"/>
    </source>
</evidence>
<sequence length="101" mass="11650">MQETSHGSKIQISHSSTGERASQICACVYGWEQYKDSCYFFNTEPSDVMVGYDSWKMCQKVGANLVIIDDEDEDVFYRSRIPETDTLWIGLYSQYHASFSH</sequence>
<accession>A0AAN9A977</accession>
<dbReference type="AlphaFoldDB" id="A0AAN9A977"/>
<evidence type="ECO:0000313" key="2">
    <source>
        <dbReference type="EMBL" id="KAK7079208.1"/>
    </source>
</evidence>
<name>A0AAN9A977_HALRR</name>
<dbReference type="InterPro" id="IPR016186">
    <property type="entry name" value="C-type_lectin-like/link_sf"/>
</dbReference>
<organism evidence="2 3">
    <name type="scientific">Halocaridina rubra</name>
    <name type="common">Hawaiian red shrimp</name>
    <dbReference type="NCBI Taxonomy" id="373956"/>
    <lineage>
        <taxon>Eukaryota</taxon>
        <taxon>Metazoa</taxon>
        <taxon>Ecdysozoa</taxon>
        <taxon>Arthropoda</taxon>
        <taxon>Crustacea</taxon>
        <taxon>Multicrustacea</taxon>
        <taxon>Malacostraca</taxon>
        <taxon>Eumalacostraca</taxon>
        <taxon>Eucarida</taxon>
        <taxon>Decapoda</taxon>
        <taxon>Pleocyemata</taxon>
        <taxon>Caridea</taxon>
        <taxon>Atyoidea</taxon>
        <taxon>Atyidae</taxon>
        <taxon>Halocaridina</taxon>
    </lineage>
</organism>
<dbReference type="Gene3D" id="3.10.100.10">
    <property type="entry name" value="Mannose-Binding Protein A, subunit A"/>
    <property type="match status" value="1"/>
</dbReference>
<comment type="caution">
    <text evidence="2">The sequence shown here is derived from an EMBL/GenBank/DDBJ whole genome shotgun (WGS) entry which is preliminary data.</text>
</comment>
<evidence type="ECO:0000313" key="3">
    <source>
        <dbReference type="Proteomes" id="UP001381693"/>
    </source>
</evidence>
<proteinExistence type="predicted"/>
<feature type="region of interest" description="Disordered" evidence="1">
    <location>
        <begin position="1"/>
        <end position="20"/>
    </location>
</feature>
<dbReference type="Proteomes" id="UP001381693">
    <property type="component" value="Unassembled WGS sequence"/>
</dbReference>